<dbReference type="PANTHER" id="PTHR43884:SF12">
    <property type="entry name" value="ISOVALERYL-COA DEHYDROGENASE, MITOCHONDRIAL-RELATED"/>
    <property type="match status" value="1"/>
</dbReference>
<dbReference type="Gene3D" id="2.40.110.10">
    <property type="entry name" value="Butyryl-CoA Dehydrogenase, subunit A, domain 2"/>
    <property type="match status" value="1"/>
</dbReference>
<feature type="domain" description="Acyl-CoA dehydrogenase/oxidase N-terminal" evidence="17">
    <location>
        <begin position="16"/>
        <end position="125"/>
    </location>
</feature>
<dbReference type="GO" id="GO:0016787">
    <property type="term" value="F:hydrolase activity"/>
    <property type="evidence" value="ECO:0007669"/>
    <property type="project" value="UniProtKB-KW"/>
</dbReference>
<dbReference type="Pfam" id="PF00441">
    <property type="entry name" value="Acyl-CoA_dh_1"/>
    <property type="match status" value="1"/>
</dbReference>
<name>A0A916N558_9BURK</name>
<dbReference type="RefSeq" id="WP_211948393.1">
    <property type="nucleotide sequence ID" value="NZ_CAJPUY010000012.1"/>
</dbReference>
<dbReference type="SUPFAM" id="SSF47203">
    <property type="entry name" value="Acyl-CoA dehydrogenase C-terminal domain-like"/>
    <property type="match status" value="1"/>
</dbReference>
<dbReference type="InterPro" id="IPR013786">
    <property type="entry name" value="AcylCoA_DH/ox_N"/>
</dbReference>
<evidence type="ECO:0000256" key="9">
    <source>
        <dbReference type="ARBA" id="ARBA00065214"/>
    </source>
</evidence>
<comment type="similarity">
    <text evidence="2">Belongs to the acyl-CoA dehydrogenase family.</text>
</comment>
<feature type="domain" description="Acyl-CoA oxidase/dehydrogenase middle" evidence="16">
    <location>
        <begin position="129"/>
        <end position="225"/>
    </location>
</feature>
<evidence type="ECO:0000259" key="15">
    <source>
        <dbReference type="Pfam" id="PF00441"/>
    </source>
</evidence>
<dbReference type="InterPro" id="IPR046373">
    <property type="entry name" value="Acyl-CoA_Oxase/DH_mid-dom_sf"/>
</dbReference>
<dbReference type="PIRSF" id="PIRSF016578">
    <property type="entry name" value="HsaA"/>
    <property type="match status" value="1"/>
</dbReference>
<organism evidence="18 19">
    <name type="scientific">Cupriavidus yeoncheonensis</name>
    <dbReference type="NCBI Taxonomy" id="1462994"/>
    <lineage>
        <taxon>Bacteria</taxon>
        <taxon>Pseudomonadati</taxon>
        <taxon>Pseudomonadota</taxon>
        <taxon>Betaproteobacteria</taxon>
        <taxon>Burkholderiales</taxon>
        <taxon>Burkholderiaceae</taxon>
        <taxon>Cupriavidus</taxon>
    </lineage>
</organism>
<comment type="catalytic activity">
    <reaction evidence="7">
        <text>3-sulfinopropanoyl-CoA + H2O = propanoyl-CoA + sulfite + H(+)</text>
        <dbReference type="Rhea" id="RHEA:41624"/>
        <dbReference type="ChEBI" id="CHEBI:15377"/>
        <dbReference type="ChEBI" id="CHEBI:15378"/>
        <dbReference type="ChEBI" id="CHEBI:17359"/>
        <dbReference type="ChEBI" id="CHEBI:57392"/>
        <dbReference type="ChEBI" id="CHEBI:78349"/>
        <dbReference type="EC" id="3.13.1.4"/>
    </reaction>
    <physiologicalReaction direction="left-to-right" evidence="7">
        <dbReference type="Rhea" id="RHEA:41625"/>
    </physiologicalReaction>
</comment>
<dbReference type="FunFam" id="2.40.110.10:FF:000001">
    <property type="entry name" value="Acyl-CoA dehydrogenase, mitochondrial"/>
    <property type="match status" value="1"/>
</dbReference>
<comment type="caution">
    <text evidence="18">The sequence shown here is derived from an EMBL/GenBank/DDBJ whole genome shotgun (WGS) entry which is preliminary data.</text>
</comment>
<evidence type="ECO:0000256" key="1">
    <source>
        <dbReference type="ARBA" id="ARBA00001974"/>
    </source>
</evidence>
<accession>A0A916N558</accession>
<keyword evidence="3" id="KW-0285">Flavoprotein</keyword>
<dbReference type="InterPro" id="IPR009075">
    <property type="entry name" value="AcylCo_DH/oxidase_C"/>
</dbReference>
<dbReference type="Pfam" id="PF02770">
    <property type="entry name" value="Acyl-CoA_dh_M"/>
    <property type="match status" value="1"/>
</dbReference>
<gene>
    <name evidence="18" type="primary">mmgC_5</name>
    <name evidence="18" type="ORF">LMG31506_03454</name>
</gene>
<evidence type="ECO:0000313" key="19">
    <source>
        <dbReference type="Proteomes" id="UP000672934"/>
    </source>
</evidence>
<dbReference type="EMBL" id="CAJPUY010000012">
    <property type="protein sequence ID" value="CAG2146765.1"/>
    <property type="molecule type" value="Genomic_DNA"/>
</dbReference>
<reference evidence="18" key="1">
    <citation type="submission" date="2021-03" db="EMBL/GenBank/DDBJ databases">
        <authorList>
            <person name="Peeters C."/>
        </authorList>
    </citation>
    <scope>NUCLEOTIDE SEQUENCE</scope>
    <source>
        <strain evidence="18">LMG 31506</strain>
    </source>
</reference>
<dbReference type="PROSITE" id="PS00072">
    <property type="entry name" value="ACYL_COA_DH_1"/>
    <property type="match status" value="1"/>
</dbReference>
<evidence type="ECO:0000259" key="17">
    <source>
        <dbReference type="Pfam" id="PF02771"/>
    </source>
</evidence>
<dbReference type="Gene3D" id="1.10.540.10">
    <property type="entry name" value="Acyl-CoA dehydrogenase/oxidase, N-terminal domain"/>
    <property type="match status" value="1"/>
</dbReference>
<evidence type="ECO:0000259" key="16">
    <source>
        <dbReference type="Pfam" id="PF02770"/>
    </source>
</evidence>
<dbReference type="FunFam" id="1.20.140.10:FF:000004">
    <property type="entry name" value="Acyl-CoA dehydrogenase FadE25"/>
    <property type="match status" value="1"/>
</dbReference>
<dbReference type="Proteomes" id="UP000672934">
    <property type="component" value="Unassembled WGS sequence"/>
</dbReference>
<keyword evidence="19" id="KW-1185">Reference proteome</keyword>
<evidence type="ECO:0000256" key="8">
    <source>
        <dbReference type="ARBA" id="ARBA00058152"/>
    </source>
</evidence>
<dbReference type="GO" id="GO:0050660">
    <property type="term" value="F:flavin adenine dinucleotide binding"/>
    <property type="evidence" value="ECO:0007669"/>
    <property type="project" value="InterPro"/>
</dbReference>
<evidence type="ECO:0000256" key="7">
    <source>
        <dbReference type="ARBA" id="ARBA00052938"/>
    </source>
</evidence>
<dbReference type="InterPro" id="IPR009100">
    <property type="entry name" value="AcylCoA_DH/oxidase_NM_dom_sf"/>
</dbReference>
<evidence type="ECO:0000256" key="12">
    <source>
        <dbReference type="ARBA" id="ARBA00068311"/>
    </source>
</evidence>
<evidence type="ECO:0000256" key="6">
    <source>
        <dbReference type="ARBA" id="ARBA00023002"/>
    </source>
</evidence>
<evidence type="ECO:0000256" key="4">
    <source>
        <dbReference type="ARBA" id="ARBA00022801"/>
    </source>
</evidence>
<dbReference type="SUPFAM" id="SSF56645">
    <property type="entry name" value="Acyl-CoA dehydrogenase NM domain-like"/>
    <property type="match status" value="1"/>
</dbReference>
<evidence type="ECO:0000256" key="5">
    <source>
        <dbReference type="ARBA" id="ARBA00022827"/>
    </source>
</evidence>
<dbReference type="AlphaFoldDB" id="A0A916N558"/>
<feature type="domain" description="Acyl-CoA dehydrogenase/oxidase C-terminal" evidence="15">
    <location>
        <begin position="238"/>
        <end position="386"/>
    </location>
</feature>
<evidence type="ECO:0000256" key="10">
    <source>
        <dbReference type="ARBA" id="ARBA00066362"/>
    </source>
</evidence>
<dbReference type="InterPro" id="IPR037069">
    <property type="entry name" value="AcylCoA_DH/ox_N_sf"/>
</dbReference>
<dbReference type="Gene3D" id="1.20.140.10">
    <property type="entry name" value="Butyryl-CoA Dehydrogenase, subunit A, domain 3"/>
    <property type="match status" value="1"/>
</dbReference>
<dbReference type="GO" id="GO:0003995">
    <property type="term" value="F:acyl-CoA dehydrogenase activity"/>
    <property type="evidence" value="ECO:0007669"/>
    <property type="project" value="InterPro"/>
</dbReference>
<proteinExistence type="inferred from homology"/>
<evidence type="ECO:0000256" key="3">
    <source>
        <dbReference type="ARBA" id="ARBA00022630"/>
    </source>
</evidence>
<dbReference type="InterPro" id="IPR036250">
    <property type="entry name" value="AcylCo_DH-like_C"/>
</dbReference>
<evidence type="ECO:0000256" key="11">
    <source>
        <dbReference type="ARBA" id="ARBA00066461"/>
    </source>
</evidence>
<keyword evidence="4" id="KW-0378">Hydrolase</keyword>
<dbReference type="Pfam" id="PF02771">
    <property type="entry name" value="Acyl-CoA_dh_N"/>
    <property type="match status" value="1"/>
</dbReference>
<dbReference type="PROSITE" id="PS00073">
    <property type="entry name" value="ACYL_COA_DH_2"/>
    <property type="match status" value="1"/>
</dbReference>
<evidence type="ECO:0000256" key="14">
    <source>
        <dbReference type="ARBA" id="ARBA00075603"/>
    </source>
</evidence>
<dbReference type="EC" id="3.13.1.4" evidence="11"/>
<comment type="subunit">
    <text evidence="9">Homotrimer or homotetramer.</text>
</comment>
<dbReference type="EC" id="1.3.8.10" evidence="10"/>
<protein>
    <recommendedName>
        <fullName evidence="12">3-sulfinopropanoyl-CoA desulfinase</fullName>
        <ecNumber evidence="10">1.3.8.10</ecNumber>
        <ecNumber evidence="11">3.13.1.4</ecNumber>
    </recommendedName>
    <alternativeName>
        <fullName evidence="14">3-sulfinopropionyl coenzyme A desulfinase</fullName>
    </alternativeName>
    <alternativeName>
        <fullName evidence="13">Cyclohex-1-ene-1-carbonyl-CoA dehydrogenase</fullName>
    </alternativeName>
</protein>
<evidence type="ECO:0000256" key="13">
    <source>
        <dbReference type="ARBA" id="ARBA00072305"/>
    </source>
</evidence>
<keyword evidence="6 18" id="KW-0560">Oxidoreductase</keyword>
<dbReference type="PANTHER" id="PTHR43884">
    <property type="entry name" value="ACYL-COA DEHYDROGENASE"/>
    <property type="match status" value="1"/>
</dbReference>
<evidence type="ECO:0000313" key="18">
    <source>
        <dbReference type="EMBL" id="CAG2146765.1"/>
    </source>
</evidence>
<sequence length="395" mass="42631">MQTESRAAAQVDDETFSQMLDATERFVREALMPREQEVEDTDRVPDEIIDAMKAQGYFGLSIAPEYGGSGLTAEQQAHFQMVLSLSSPAFRYVYSSNLGIGSRAISLDGTAAQKAEFLPRLATGELVGAFALTEPGAGSDAGSLSTRAERQGGDYVLNGAKRFITNATRADVFTVMARTDPSQPGAAGVSAFIVDRNRPGLTVGKPEKKMGHRGSQIADVVFDNVRVPARRLIGGEEGKGFRTAMKTLDHGRINIAAMGVGMAQRLLDEAVAYAGERRQFGRAIIDFQLVQAMLADSEVEIQAARAMTLAAARQIDTARSALKEAAAAKYFSSEMLCRVADRAVQVFGGAGYVADYPVERMYRDARLLRLYEGTSQILQIVIARALGSERGLRVA</sequence>
<keyword evidence="5" id="KW-0274">FAD</keyword>
<evidence type="ECO:0000256" key="2">
    <source>
        <dbReference type="ARBA" id="ARBA00009347"/>
    </source>
</evidence>
<comment type="function">
    <text evidence="8">Catalyzes the conversion 3-sulfinopropanoyl-CoA (3SP-CoA) to propanoyl-CoA by abstraction of sulfite. Does not show dehydrogenase activity.</text>
</comment>
<dbReference type="InterPro" id="IPR006089">
    <property type="entry name" value="Acyl-CoA_DH_CS"/>
</dbReference>
<comment type="cofactor">
    <cofactor evidence="1">
        <name>FAD</name>
        <dbReference type="ChEBI" id="CHEBI:57692"/>
    </cofactor>
</comment>
<dbReference type="InterPro" id="IPR006091">
    <property type="entry name" value="Acyl-CoA_Oxase/DH_mid-dom"/>
</dbReference>